<sequence>MTDSTNANARLLWRGRLLPLESEALPGFFGAAAQPNGSKLPRHTSGVGKGAKALAMVLCGVLLSACAVGPDYTRPAVIEPAQF</sequence>
<organism evidence="1 2">
    <name type="scientific">Pseudomonas emilianonis</name>
    <dbReference type="NCBI Taxonomy" id="2915812"/>
    <lineage>
        <taxon>Bacteria</taxon>
        <taxon>Pseudomonadati</taxon>
        <taxon>Pseudomonadota</taxon>
        <taxon>Gammaproteobacteria</taxon>
        <taxon>Pseudomonadales</taxon>
        <taxon>Pseudomonadaceae</taxon>
        <taxon>Pseudomonas</taxon>
    </lineage>
</organism>
<dbReference type="EMBL" id="JAKNRV010000253">
    <property type="protein sequence ID" value="MCK1786783.1"/>
    <property type="molecule type" value="Genomic_DNA"/>
</dbReference>
<evidence type="ECO:0008006" key="3">
    <source>
        <dbReference type="Google" id="ProtNLM"/>
    </source>
</evidence>
<name>A0ABT0EM32_9PSED</name>
<proteinExistence type="predicted"/>
<feature type="non-terminal residue" evidence="1">
    <location>
        <position position="83"/>
    </location>
</feature>
<accession>A0ABT0EM32</accession>
<evidence type="ECO:0000313" key="1">
    <source>
        <dbReference type="EMBL" id="MCK1786783.1"/>
    </source>
</evidence>
<comment type="caution">
    <text evidence="1">The sequence shown here is derived from an EMBL/GenBank/DDBJ whole genome shotgun (WGS) entry which is preliminary data.</text>
</comment>
<reference evidence="1 2" key="1">
    <citation type="submission" date="2022-02" db="EMBL/GenBank/DDBJ databases">
        <title>Comparative genomics of the first Antarctic Pseudomonas spp. capable of biotransforming 2,4,6-Trinitrotoluene.</title>
        <authorList>
            <person name="Cabrera M.A."/>
            <person name="Marquez S.L."/>
            <person name="Perez-Donoso J.M."/>
        </authorList>
    </citation>
    <scope>NUCLEOTIDE SEQUENCE [LARGE SCALE GENOMIC DNA]</scope>
    <source>
        <strain evidence="1 2">TNT11</strain>
    </source>
</reference>
<gene>
    <name evidence="1" type="ORF">L9Z73_21245</name>
</gene>
<dbReference type="Proteomes" id="UP001317085">
    <property type="component" value="Unassembled WGS sequence"/>
</dbReference>
<protein>
    <recommendedName>
        <fullName evidence="3">RND transporter</fullName>
    </recommendedName>
</protein>
<keyword evidence="2" id="KW-1185">Reference proteome</keyword>
<evidence type="ECO:0000313" key="2">
    <source>
        <dbReference type="Proteomes" id="UP001317085"/>
    </source>
</evidence>